<evidence type="ECO:0000256" key="7">
    <source>
        <dbReference type="ARBA" id="ARBA00022833"/>
    </source>
</evidence>
<evidence type="ECO:0000256" key="9">
    <source>
        <dbReference type="ARBA" id="ARBA00022884"/>
    </source>
</evidence>
<dbReference type="InterPro" id="IPR036621">
    <property type="entry name" value="Anticodon-bd_dom_sf"/>
</dbReference>
<dbReference type="AlphaFoldDB" id="A0A4P2VCH2"/>
<dbReference type="PROSITE" id="PS50862">
    <property type="entry name" value="AA_TRNA_LIGASE_II"/>
    <property type="match status" value="1"/>
</dbReference>
<evidence type="ECO:0000256" key="10">
    <source>
        <dbReference type="ARBA" id="ARBA00022917"/>
    </source>
</evidence>
<keyword evidence="8" id="KW-0067">ATP-binding</keyword>
<dbReference type="Pfam" id="PF03129">
    <property type="entry name" value="HGTP_anticodon"/>
    <property type="match status" value="1"/>
</dbReference>
<keyword evidence="15" id="KW-1185">Reference proteome</keyword>
<name>A0A4P2VCH2_9ARCH</name>
<dbReference type="Gene3D" id="3.50.80.10">
    <property type="entry name" value="D-tyrosyl-tRNA(Tyr) deacylase"/>
    <property type="match status" value="1"/>
</dbReference>
<evidence type="ECO:0000256" key="6">
    <source>
        <dbReference type="ARBA" id="ARBA00022741"/>
    </source>
</evidence>
<evidence type="ECO:0000256" key="12">
    <source>
        <dbReference type="ARBA" id="ARBA00049515"/>
    </source>
</evidence>
<dbReference type="InterPro" id="IPR002314">
    <property type="entry name" value="aa-tRNA-synt_IIb"/>
</dbReference>
<dbReference type="PANTHER" id="PTHR11451:SF44">
    <property type="entry name" value="THREONINE--TRNA LIGASE, CHLOROPLASTIC_MITOCHONDRIAL 2"/>
    <property type="match status" value="1"/>
</dbReference>
<keyword evidence="4" id="KW-0820">tRNA-binding</keyword>
<dbReference type="Proteomes" id="UP000509448">
    <property type="component" value="Chromosome"/>
</dbReference>
<keyword evidence="9" id="KW-0694">RNA-binding</keyword>
<comment type="similarity">
    <text evidence="1">Belongs to the class-II aminoacyl-tRNA synthetase family.</text>
</comment>
<dbReference type="InterPro" id="IPR015011">
    <property type="entry name" value="Threonyl-tRNA_syn_edit_dom_arc"/>
</dbReference>
<dbReference type="InterPro" id="IPR004154">
    <property type="entry name" value="Anticodon-bd"/>
</dbReference>
<keyword evidence="6" id="KW-0547">Nucleotide-binding</keyword>
<evidence type="ECO:0000256" key="4">
    <source>
        <dbReference type="ARBA" id="ARBA00022555"/>
    </source>
</evidence>
<organism evidence="14 15">
    <name type="scientific">Conexivisphaera calida</name>
    <dbReference type="NCBI Taxonomy" id="1874277"/>
    <lineage>
        <taxon>Archaea</taxon>
        <taxon>Nitrososphaerota</taxon>
        <taxon>Conexivisphaeria</taxon>
        <taxon>Conexivisphaerales</taxon>
        <taxon>Conexivisphaeraceae</taxon>
        <taxon>Conexivisphaera</taxon>
    </lineage>
</organism>
<accession>A0A4P2VCH2</accession>
<proteinExistence type="inferred from homology"/>
<evidence type="ECO:0000313" key="15">
    <source>
        <dbReference type="Proteomes" id="UP000509448"/>
    </source>
</evidence>
<dbReference type="GO" id="GO:0008270">
    <property type="term" value="F:zinc ion binding"/>
    <property type="evidence" value="ECO:0007669"/>
    <property type="project" value="InterPro"/>
</dbReference>
<dbReference type="Pfam" id="PF00587">
    <property type="entry name" value="tRNA-synt_2b"/>
    <property type="match status" value="1"/>
</dbReference>
<keyword evidence="3" id="KW-0963">Cytoplasm</keyword>
<keyword evidence="11 14" id="KW-0030">Aminoacyl-tRNA synthetase</keyword>
<evidence type="ECO:0000313" key="14">
    <source>
        <dbReference type="EMBL" id="BBE41811.1"/>
    </source>
</evidence>
<dbReference type="GO" id="GO:0006435">
    <property type="term" value="P:threonyl-tRNA aminoacylation"/>
    <property type="evidence" value="ECO:0007669"/>
    <property type="project" value="InterPro"/>
</dbReference>
<dbReference type="Pfam" id="PF08915">
    <property type="entry name" value="tRNA-Thr_ED"/>
    <property type="match status" value="1"/>
</dbReference>
<dbReference type="InterPro" id="IPR045864">
    <property type="entry name" value="aa-tRNA-synth_II/BPL/LPL"/>
</dbReference>
<dbReference type="NCBIfam" id="NF003068">
    <property type="entry name" value="PRK03991.1"/>
    <property type="match status" value="1"/>
</dbReference>
<dbReference type="PRINTS" id="PR01047">
    <property type="entry name" value="TRNASYNTHTHR"/>
</dbReference>
<gene>
    <name evidence="14" type="ORF">NAS2_0421</name>
</gene>
<keyword evidence="7" id="KW-0862">Zinc</keyword>
<dbReference type="OrthoDB" id="372136at2157"/>
<dbReference type="SUPFAM" id="SSF55681">
    <property type="entry name" value="Class II aaRS and biotin synthetases"/>
    <property type="match status" value="1"/>
</dbReference>
<dbReference type="GO" id="GO:0005524">
    <property type="term" value="F:ATP binding"/>
    <property type="evidence" value="ECO:0007669"/>
    <property type="project" value="UniProtKB-KW"/>
</dbReference>
<evidence type="ECO:0000256" key="8">
    <source>
        <dbReference type="ARBA" id="ARBA00022840"/>
    </source>
</evidence>
<dbReference type="Gene3D" id="3.30.930.10">
    <property type="entry name" value="Bira Bifunctional Protein, Domain 2"/>
    <property type="match status" value="1"/>
</dbReference>
<dbReference type="GO" id="GO:0004829">
    <property type="term" value="F:threonine-tRNA ligase activity"/>
    <property type="evidence" value="ECO:0007669"/>
    <property type="project" value="UniProtKB-EC"/>
</dbReference>
<evidence type="ECO:0000256" key="2">
    <source>
        <dbReference type="ARBA" id="ARBA00013163"/>
    </source>
</evidence>
<dbReference type="InterPro" id="IPR002320">
    <property type="entry name" value="Thr-tRNA-ligase_IIa"/>
</dbReference>
<dbReference type="SUPFAM" id="SSF52954">
    <property type="entry name" value="Class II aaRS ABD-related"/>
    <property type="match status" value="1"/>
</dbReference>
<dbReference type="EMBL" id="AP018732">
    <property type="protein sequence ID" value="BBE41811.1"/>
    <property type="molecule type" value="Genomic_DNA"/>
</dbReference>
<protein>
    <recommendedName>
        <fullName evidence="2">threonine--tRNA ligase</fullName>
        <ecNumber evidence="2">6.1.1.3</ecNumber>
    </recommendedName>
</protein>
<dbReference type="GeneID" id="55584239"/>
<comment type="catalytic activity">
    <reaction evidence="12">
        <text>tRNA(Thr) + L-threonine + ATP = L-threonyl-tRNA(Thr) + AMP + diphosphate + H(+)</text>
        <dbReference type="Rhea" id="RHEA:24624"/>
        <dbReference type="Rhea" id="RHEA-COMP:9670"/>
        <dbReference type="Rhea" id="RHEA-COMP:9704"/>
        <dbReference type="ChEBI" id="CHEBI:15378"/>
        <dbReference type="ChEBI" id="CHEBI:30616"/>
        <dbReference type="ChEBI" id="CHEBI:33019"/>
        <dbReference type="ChEBI" id="CHEBI:57926"/>
        <dbReference type="ChEBI" id="CHEBI:78442"/>
        <dbReference type="ChEBI" id="CHEBI:78534"/>
        <dbReference type="ChEBI" id="CHEBI:456215"/>
        <dbReference type="EC" id="6.1.1.3"/>
    </reaction>
</comment>
<reference evidence="14 15" key="1">
    <citation type="journal article" date="2019" name="ISME J.">
        <title>Isolation and characterization of a thermophilic sulfur- and iron-reducing thaumarchaeote from a terrestrial acidic hot spring.</title>
        <authorList>
            <person name="Kato S."/>
            <person name="Itoh T."/>
            <person name="Yuki M."/>
            <person name="Nagamori M."/>
            <person name="Ohnishi M."/>
            <person name="Uematsu K."/>
            <person name="Suzuki K."/>
            <person name="Takashina T."/>
            <person name="Ohkuma M."/>
        </authorList>
    </citation>
    <scope>NUCLEOTIDE SEQUENCE [LARGE SCALE GENOMIC DNA]</scope>
    <source>
        <strain evidence="14 15">NAS-02</strain>
    </source>
</reference>
<dbReference type="InterPro" id="IPR006195">
    <property type="entry name" value="aa-tRNA-synth_II"/>
</dbReference>
<sequence length="631" mass="72265">MRALIWHVDEFSYWPVGRESDAAEEISEGPREFRDSIVAMVSAEVGDGPAEVEEMASEIADVAHQVGCSSVVVYPYAHLSSRLAPPQAARDSLEALEKALASRGLNVHRAPFGWTKGFQVRVKGHPLAEQLKVVEPGTGKARRRGGEPKEKFHRFIVVDDDGSEHEVTPEDWRSSPPLTKDDARHRMLAEFVRNELEGRPSEGTAPRHVYYMRKLELVDYAPESDVGHMKWYPNGVLVRDLILDYAYHRVAREWGAMKMQNPLVYRTDVESIRMLQGEFHERDYSIEGGLVLRFASDPGAFPFVQKLNFTYRQMPLKVYEEANCFRKEQKGELTGLMRVRSFLMTDHHAFIADEEQAKAEYRRLSLLFKQLMDDVISGGHWVLGFEFVEEYYEKYRDYIRSLVAEMKVPAFIKLMKEMSHYYAFKSEYQAIFPDGNNVQISTVQWDVKNGERFHIKYVAEDGKERSVPIILHASSFGSIERTLASLLERAAWDEKSGLNPMLPFWLSPEQVRIIPVRVADHMPRAVELADELERRGFRVGLDDRDLTLSKRVRDAKSSWIPYVVVIGDDEVKGGYYSVTPREGYPIGKEPTIRMSADELVAELERKQGGMPTRPLYIPREVSLRPIFTGVA</sequence>
<feature type="domain" description="Aminoacyl-transfer RNA synthetases class-II family profile" evidence="13">
    <location>
        <begin position="206"/>
        <end position="500"/>
    </location>
</feature>
<evidence type="ECO:0000256" key="5">
    <source>
        <dbReference type="ARBA" id="ARBA00022598"/>
    </source>
</evidence>
<dbReference type="RefSeq" id="WP_174448114.1">
    <property type="nucleotide sequence ID" value="NZ_AP018732.1"/>
</dbReference>
<evidence type="ECO:0000256" key="3">
    <source>
        <dbReference type="ARBA" id="ARBA00022490"/>
    </source>
</evidence>
<evidence type="ECO:0000256" key="1">
    <source>
        <dbReference type="ARBA" id="ARBA00008226"/>
    </source>
</evidence>
<keyword evidence="10" id="KW-0648">Protein biosynthesis</keyword>
<dbReference type="PANTHER" id="PTHR11451">
    <property type="entry name" value="THREONINE-TRNA LIGASE"/>
    <property type="match status" value="1"/>
</dbReference>
<dbReference type="Gene3D" id="3.40.50.800">
    <property type="entry name" value="Anticodon-binding domain"/>
    <property type="match status" value="1"/>
</dbReference>
<dbReference type="InterPro" id="IPR023509">
    <property type="entry name" value="DTD-like_sf"/>
</dbReference>
<dbReference type="GO" id="GO:0005737">
    <property type="term" value="C:cytoplasm"/>
    <property type="evidence" value="ECO:0007669"/>
    <property type="project" value="InterPro"/>
</dbReference>
<evidence type="ECO:0000256" key="11">
    <source>
        <dbReference type="ARBA" id="ARBA00023146"/>
    </source>
</evidence>
<dbReference type="EC" id="6.1.1.3" evidence="2"/>
<dbReference type="GO" id="GO:0000049">
    <property type="term" value="F:tRNA binding"/>
    <property type="evidence" value="ECO:0007669"/>
    <property type="project" value="UniProtKB-KW"/>
</dbReference>
<evidence type="ECO:0000259" key="13">
    <source>
        <dbReference type="PROSITE" id="PS50862"/>
    </source>
</evidence>
<keyword evidence="5 14" id="KW-0436">Ligase</keyword>
<dbReference type="KEGG" id="ccai:NAS2_0421"/>